<dbReference type="Gene3D" id="3.60.15.10">
    <property type="entry name" value="Ribonuclease Z/Hydroxyacylglutathione hydrolase-like"/>
    <property type="match status" value="1"/>
</dbReference>
<name>A0ABQ5Z5C1_9SPHN</name>
<keyword evidence="4" id="KW-1185">Reference proteome</keyword>
<dbReference type="InterPro" id="IPR044528">
    <property type="entry name" value="POD-like_MBL-fold"/>
</dbReference>
<proteinExistence type="predicted"/>
<sequence length="233" mass="25316">MIFRQLSEPETCTYTYLIGCRESGLAALVDPALETVERDLDVLKSLGLSLAYTVETHIHADHVTSAARLRALTGCRIAYPEIDRPTEADVGLRESEPLAVGKVEVRPLFTPGHTAGHHSYLIDTGETIRVLTGDALLIDGCGRTDFQGGCPVALYRSVTEKIFALPDETLVYPGHDYNNRRVSTVAQERDRNPRLGGGKSVEEFVGIMAGLNLPPPKKLHEAVPANLRCGALA</sequence>
<gene>
    <name evidence="3" type="ORF">GCM10007925_08750</name>
</gene>
<keyword evidence="3" id="KW-0378">Hydrolase</keyword>
<dbReference type="PANTHER" id="PTHR43084">
    <property type="entry name" value="PERSULFIDE DIOXYGENASE ETHE1"/>
    <property type="match status" value="1"/>
</dbReference>
<evidence type="ECO:0000256" key="1">
    <source>
        <dbReference type="ARBA" id="ARBA00022723"/>
    </source>
</evidence>
<evidence type="ECO:0000313" key="3">
    <source>
        <dbReference type="EMBL" id="GLR47164.1"/>
    </source>
</evidence>
<reference evidence="4" key="1">
    <citation type="journal article" date="2019" name="Int. J. Syst. Evol. Microbiol.">
        <title>The Global Catalogue of Microorganisms (GCM) 10K type strain sequencing project: providing services to taxonomists for standard genome sequencing and annotation.</title>
        <authorList>
            <consortium name="The Broad Institute Genomics Platform"/>
            <consortium name="The Broad Institute Genome Sequencing Center for Infectious Disease"/>
            <person name="Wu L."/>
            <person name="Ma J."/>
        </authorList>
    </citation>
    <scope>NUCLEOTIDE SEQUENCE [LARGE SCALE GENOMIC DNA]</scope>
    <source>
        <strain evidence="4">NBRC 102146</strain>
    </source>
</reference>
<dbReference type="PANTHER" id="PTHR43084:SF1">
    <property type="entry name" value="PERSULFIDE DIOXYGENASE ETHE1, MITOCHONDRIAL"/>
    <property type="match status" value="1"/>
</dbReference>
<organism evidence="3 4">
    <name type="scientific">Sphingomonas astaxanthinifaciens DSM 22298</name>
    <dbReference type="NCBI Taxonomy" id="1123267"/>
    <lineage>
        <taxon>Bacteria</taxon>
        <taxon>Pseudomonadati</taxon>
        <taxon>Pseudomonadota</taxon>
        <taxon>Alphaproteobacteria</taxon>
        <taxon>Sphingomonadales</taxon>
        <taxon>Sphingomonadaceae</taxon>
        <taxon>Sphingomonas</taxon>
    </lineage>
</organism>
<evidence type="ECO:0000313" key="4">
    <source>
        <dbReference type="Proteomes" id="UP001156703"/>
    </source>
</evidence>
<dbReference type="EMBL" id="BSOO01000006">
    <property type="protein sequence ID" value="GLR47164.1"/>
    <property type="molecule type" value="Genomic_DNA"/>
</dbReference>
<dbReference type="GO" id="GO:0016787">
    <property type="term" value="F:hydrolase activity"/>
    <property type="evidence" value="ECO:0007669"/>
    <property type="project" value="UniProtKB-KW"/>
</dbReference>
<dbReference type="RefSeq" id="WP_051676340.1">
    <property type="nucleotide sequence ID" value="NZ_BSOO01000006.1"/>
</dbReference>
<comment type="caution">
    <text evidence="3">The sequence shown here is derived from an EMBL/GenBank/DDBJ whole genome shotgun (WGS) entry which is preliminary data.</text>
</comment>
<evidence type="ECO:0000259" key="2">
    <source>
        <dbReference type="SMART" id="SM00849"/>
    </source>
</evidence>
<accession>A0ABQ5Z5C1</accession>
<dbReference type="CDD" id="cd07724">
    <property type="entry name" value="POD-like_MBL-fold"/>
    <property type="match status" value="1"/>
</dbReference>
<dbReference type="InterPro" id="IPR036866">
    <property type="entry name" value="RibonucZ/Hydroxyglut_hydro"/>
</dbReference>
<dbReference type="Proteomes" id="UP001156703">
    <property type="component" value="Unassembled WGS sequence"/>
</dbReference>
<protein>
    <submittedName>
        <fullName evidence="3">Zn-dependent hydrolase</fullName>
    </submittedName>
</protein>
<dbReference type="InterPro" id="IPR001279">
    <property type="entry name" value="Metallo-B-lactamas"/>
</dbReference>
<keyword evidence="1" id="KW-0479">Metal-binding</keyword>
<dbReference type="InterPro" id="IPR051682">
    <property type="entry name" value="Mito_Persulfide_Diox"/>
</dbReference>
<dbReference type="SMART" id="SM00849">
    <property type="entry name" value="Lactamase_B"/>
    <property type="match status" value="1"/>
</dbReference>
<dbReference type="SUPFAM" id="SSF56281">
    <property type="entry name" value="Metallo-hydrolase/oxidoreductase"/>
    <property type="match status" value="1"/>
</dbReference>
<dbReference type="Pfam" id="PF00753">
    <property type="entry name" value="Lactamase_B"/>
    <property type="match status" value="1"/>
</dbReference>
<feature type="domain" description="Metallo-beta-lactamase" evidence="2">
    <location>
        <begin position="12"/>
        <end position="175"/>
    </location>
</feature>